<evidence type="ECO:0000256" key="1">
    <source>
        <dbReference type="SAM" id="Phobius"/>
    </source>
</evidence>
<protein>
    <recommendedName>
        <fullName evidence="5">Transmembrane protein</fullName>
    </recommendedName>
</protein>
<sequence>MGTRRLELFLLLLFFLPPSNPLQNPLVSAFNEEKNVRNRGAEKNDSIEIEFGQEMRVIRRSSGGGHMGGGRGGGMNHHNSNNNGYKRGANGCTINHIGLAHLAYLLLSPLFLIYISLGF</sequence>
<dbReference type="KEGG" id="vvi:100246820"/>
<organism evidence="3 4">
    <name type="scientific">Vitis vinifera</name>
    <name type="common">Grape</name>
    <dbReference type="NCBI Taxonomy" id="29760"/>
    <lineage>
        <taxon>Eukaryota</taxon>
        <taxon>Viridiplantae</taxon>
        <taxon>Streptophyta</taxon>
        <taxon>Embryophyta</taxon>
        <taxon>Tracheophyta</taxon>
        <taxon>Spermatophyta</taxon>
        <taxon>Magnoliopsida</taxon>
        <taxon>eudicotyledons</taxon>
        <taxon>Gunneridae</taxon>
        <taxon>Pentapetalae</taxon>
        <taxon>rosids</taxon>
        <taxon>Vitales</taxon>
        <taxon>Vitaceae</taxon>
        <taxon>Viteae</taxon>
        <taxon>Vitis</taxon>
    </lineage>
</organism>
<keyword evidence="1" id="KW-1133">Transmembrane helix</keyword>
<proteinExistence type="predicted"/>
<evidence type="ECO:0000313" key="4">
    <source>
        <dbReference type="Proteomes" id="UP000288805"/>
    </source>
</evidence>
<keyword evidence="1" id="KW-0472">Membrane</keyword>
<evidence type="ECO:0000313" key="3">
    <source>
        <dbReference type="EMBL" id="RVW86722.1"/>
    </source>
</evidence>
<feature type="transmembrane region" description="Helical" evidence="1">
    <location>
        <begin position="97"/>
        <end position="117"/>
    </location>
</feature>
<dbReference type="Proteomes" id="UP000288805">
    <property type="component" value="Unassembled WGS sequence"/>
</dbReference>
<evidence type="ECO:0008006" key="5">
    <source>
        <dbReference type="Google" id="ProtNLM"/>
    </source>
</evidence>
<dbReference type="AlphaFoldDB" id="A0A438HQJ2"/>
<comment type="caution">
    <text evidence="3">The sequence shown here is derived from an EMBL/GenBank/DDBJ whole genome shotgun (WGS) entry which is preliminary data.</text>
</comment>
<gene>
    <name evidence="3" type="ORF">CK203_039883</name>
</gene>
<name>A0A438HQJ2_VITVI</name>
<keyword evidence="2" id="KW-0732">Signal</keyword>
<feature type="signal peptide" evidence="2">
    <location>
        <begin position="1"/>
        <end position="21"/>
    </location>
</feature>
<dbReference type="EMBL" id="QGNW01000191">
    <property type="protein sequence ID" value="RVW86722.1"/>
    <property type="molecule type" value="Genomic_DNA"/>
</dbReference>
<reference evidence="3 4" key="1">
    <citation type="journal article" date="2018" name="PLoS Genet.">
        <title>Population sequencing reveals clonal diversity and ancestral inbreeding in the grapevine cultivar Chardonnay.</title>
        <authorList>
            <person name="Roach M.J."/>
            <person name="Johnson D.L."/>
            <person name="Bohlmann J."/>
            <person name="van Vuuren H.J."/>
            <person name="Jones S.J."/>
            <person name="Pretorius I.S."/>
            <person name="Schmidt S.A."/>
            <person name="Borneman A.R."/>
        </authorList>
    </citation>
    <scope>NUCLEOTIDE SEQUENCE [LARGE SCALE GENOMIC DNA]</scope>
    <source>
        <strain evidence="4">cv. Chardonnay</strain>
        <tissue evidence="3">Leaf</tissue>
    </source>
</reference>
<dbReference type="PANTHER" id="PTHR36245:SF5">
    <property type="entry name" value="GLYCINE-RICH PROTEIN DOT1-LIKE"/>
    <property type="match status" value="1"/>
</dbReference>
<dbReference type="PANTHER" id="PTHR36245">
    <property type="entry name" value="GLYCINE-RICH PROTEIN DOT1-LIKE"/>
    <property type="match status" value="1"/>
</dbReference>
<evidence type="ECO:0000256" key="2">
    <source>
        <dbReference type="SAM" id="SignalP"/>
    </source>
</evidence>
<feature type="chain" id="PRO_5019463412" description="Transmembrane protein" evidence="2">
    <location>
        <begin position="22"/>
        <end position="119"/>
    </location>
</feature>
<keyword evidence="1" id="KW-0812">Transmembrane</keyword>
<accession>A0A438HQJ2</accession>